<name>A0ABW8SH33_9CLOT</name>
<gene>
    <name evidence="1" type="ORF">ACJDU8_07190</name>
</gene>
<evidence type="ECO:0000313" key="1">
    <source>
        <dbReference type="EMBL" id="MFL0195349.1"/>
    </source>
</evidence>
<comment type="caution">
    <text evidence="1">The sequence shown here is derived from an EMBL/GenBank/DDBJ whole genome shotgun (WGS) entry which is preliminary data.</text>
</comment>
<protein>
    <submittedName>
        <fullName evidence="1">Uncharacterized protein</fullName>
    </submittedName>
</protein>
<accession>A0ABW8SH33</accession>
<dbReference type="EMBL" id="JBJHZX010000008">
    <property type="protein sequence ID" value="MFL0195349.1"/>
    <property type="molecule type" value="Genomic_DNA"/>
</dbReference>
<sequence length="111" mass="13094">MTVGKIYSTELLDKAFEDVKKCNAKFSTVINKISVEMIGENEESIIIIEHEFIATTQVMINISRKRLCNQASKETREVWQEVLNYIKDVEPELYNVCVPDCIYREWCYEYK</sequence>
<dbReference type="RefSeq" id="WP_406791468.1">
    <property type="nucleotide sequence ID" value="NZ_JBJHZX010000008.1"/>
</dbReference>
<proteinExistence type="predicted"/>
<reference evidence="1 2" key="1">
    <citation type="submission" date="2024-11" db="EMBL/GenBank/DDBJ databases">
        <authorList>
            <person name="Heng Y.C."/>
            <person name="Lim A.C.H."/>
            <person name="Lee J.K.Y."/>
            <person name="Kittelmann S."/>
        </authorList>
    </citation>
    <scope>NUCLEOTIDE SEQUENCE [LARGE SCALE GENOMIC DNA]</scope>
    <source>
        <strain evidence="1 2">WILCCON 0269</strain>
    </source>
</reference>
<keyword evidence="2" id="KW-1185">Reference proteome</keyword>
<evidence type="ECO:0000313" key="2">
    <source>
        <dbReference type="Proteomes" id="UP001623660"/>
    </source>
</evidence>
<dbReference type="Proteomes" id="UP001623660">
    <property type="component" value="Unassembled WGS sequence"/>
</dbReference>
<organism evidence="1 2">
    <name type="scientific">Candidatus Clostridium eludens</name>
    <dbReference type="NCBI Taxonomy" id="3381663"/>
    <lineage>
        <taxon>Bacteria</taxon>
        <taxon>Bacillati</taxon>
        <taxon>Bacillota</taxon>
        <taxon>Clostridia</taxon>
        <taxon>Eubacteriales</taxon>
        <taxon>Clostridiaceae</taxon>
        <taxon>Clostridium</taxon>
    </lineage>
</organism>